<keyword evidence="5 7" id="KW-1133">Transmembrane helix</keyword>
<comment type="subcellular location">
    <subcellularLocation>
        <location evidence="1">Cell membrane</location>
        <topology evidence="1">Multi-pass membrane protein</topology>
    </subcellularLocation>
</comment>
<dbReference type="Pfam" id="PF05977">
    <property type="entry name" value="MFS_3"/>
    <property type="match status" value="1"/>
</dbReference>
<feature type="transmembrane region" description="Helical" evidence="7">
    <location>
        <begin position="107"/>
        <end position="124"/>
    </location>
</feature>
<dbReference type="PANTHER" id="PTHR23513">
    <property type="entry name" value="INTEGRAL MEMBRANE EFFLUX PROTEIN-RELATED"/>
    <property type="match status" value="1"/>
</dbReference>
<protein>
    <submittedName>
        <fullName evidence="8">MFS transporter</fullName>
    </submittedName>
</protein>
<proteinExistence type="predicted"/>
<feature type="transmembrane region" description="Helical" evidence="7">
    <location>
        <begin position="293"/>
        <end position="319"/>
    </location>
</feature>
<gene>
    <name evidence="8" type="ORF">F6R98_06770</name>
</gene>
<evidence type="ECO:0000256" key="6">
    <source>
        <dbReference type="ARBA" id="ARBA00023136"/>
    </source>
</evidence>
<feature type="transmembrane region" description="Helical" evidence="7">
    <location>
        <begin position="80"/>
        <end position="101"/>
    </location>
</feature>
<feature type="transmembrane region" description="Helical" evidence="7">
    <location>
        <begin position="222"/>
        <end position="247"/>
    </location>
</feature>
<keyword evidence="3" id="KW-1003">Cell membrane</keyword>
<sequence>MPSSIKGFSALRNRNFALFLSARFMIQIALQMQSIAVGWQIYAITGKALDLGLIGLAQFLPFALLVLFAGQVADRCDKRWILVICFAIDLACALTLLAFTLNGLHEVWPVLAVLALHGASRAFMMPTGQAIVMSLVSQEHFSNAVAVGSSTFHVAVICGPTLGGLLYLAGPEVVFAAVAVIMALATVMMMRVRVAHVKQSDREPVTLHTLLEGLRFVRSRPVVLGAISLDLFAVLFGGATALLPAYANDILHVGPTGLGLLRTAPGLGAALTAIALAQAPIARHVGRWMFGGVALFGLSTIVFGLSGNFGLSLAALFLLGAGDMVSVYIRQILVQFETPDAIRGRVSAVNAVFIGASNELGEFESGVSVVLLGLVPAVVAGGAVTLTVTVLWMAIFPVLRKMDRFPYPAHAPRHSAAAIRQLPYTRRKPSAAKRKR</sequence>
<dbReference type="RefSeq" id="WP_153248344.1">
    <property type="nucleotide sequence ID" value="NZ_CP044205.1"/>
</dbReference>
<dbReference type="SUPFAM" id="SSF103473">
    <property type="entry name" value="MFS general substrate transporter"/>
    <property type="match status" value="1"/>
</dbReference>
<reference evidence="8 9" key="1">
    <citation type="submission" date="2019-09" db="EMBL/GenBank/DDBJ databases">
        <title>Ecophysiology of the spiral-shaped methanotroph Methylospira mobilis as revealed by the complete genome sequence.</title>
        <authorList>
            <person name="Oshkin I.Y."/>
            <person name="Dedysh S.N."/>
            <person name="Miroshnikov K."/>
            <person name="Danilova O.V."/>
            <person name="Hakobyan A."/>
            <person name="Liesack W."/>
        </authorList>
    </citation>
    <scope>NUCLEOTIDE SEQUENCE [LARGE SCALE GENOMIC DNA]</scope>
    <source>
        <strain evidence="8 9">Shm1</strain>
    </source>
</reference>
<name>A0A5Q0BES0_9GAMM</name>
<keyword evidence="9" id="KW-1185">Reference proteome</keyword>
<feature type="transmembrane region" description="Helical" evidence="7">
    <location>
        <begin position="369"/>
        <end position="395"/>
    </location>
</feature>
<evidence type="ECO:0000256" key="4">
    <source>
        <dbReference type="ARBA" id="ARBA00022692"/>
    </source>
</evidence>
<dbReference type="CDD" id="cd06173">
    <property type="entry name" value="MFS_MefA_like"/>
    <property type="match status" value="1"/>
</dbReference>
<dbReference type="InterPro" id="IPR036259">
    <property type="entry name" value="MFS_trans_sf"/>
</dbReference>
<feature type="transmembrane region" description="Helical" evidence="7">
    <location>
        <begin position="48"/>
        <end position="68"/>
    </location>
</feature>
<feature type="transmembrane region" description="Helical" evidence="7">
    <location>
        <begin position="259"/>
        <end position="281"/>
    </location>
</feature>
<dbReference type="KEGG" id="mmob:F6R98_06770"/>
<feature type="transmembrane region" description="Helical" evidence="7">
    <location>
        <begin position="145"/>
        <end position="167"/>
    </location>
</feature>
<dbReference type="AlphaFoldDB" id="A0A5Q0BES0"/>
<evidence type="ECO:0000256" key="1">
    <source>
        <dbReference type="ARBA" id="ARBA00004651"/>
    </source>
</evidence>
<dbReference type="Gene3D" id="1.20.1250.20">
    <property type="entry name" value="MFS general substrate transporter like domains"/>
    <property type="match status" value="1"/>
</dbReference>
<keyword evidence="4 7" id="KW-0812">Transmembrane</keyword>
<dbReference type="OrthoDB" id="7283966at2"/>
<dbReference type="Proteomes" id="UP000325755">
    <property type="component" value="Chromosome"/>
</dbReference>
<dbReference type="FunCoup" id="A0A5Q0BES0">
    <property type="interactions" value="132"/>
</dbReference>
<keyword evidence="2" id="KW-0813">Transport</keyword>
<evidence type="ECO:0000256" key="3">
    <source>
        <dbReference type="ARBA" id="ARBA00022475"/>
    </source>
</evidence>
<keyword evidence="6 7" id="KW-0472">Membrane</keyword>
<dbReference type="EMBL" id="CP044205">
    <property type="protein sequence ID" value="QFY42365.1"/>
    <property type="molecule type" value="Genomic_DNA"/>
</dbReference>
<evidence type="ECO:0000256" key="2">
    <source>
        <dbReference type="ARBA" id="ARBA00022448"/>
    </source>
</evidence>
<evidence type="ECO:0000313" key="9">
    <source>
        <dbReference type="Proteomes" id="UP000325755"/>
    </source>
</evidence>
<accession>A0A5Q0BES0</accession>
<dbReference type="InterPro" id="IPR010290">
    <property type="entry name" value="TM_effector"/>
</dbReference>
<dbReference type="GO" id="GO:0005886">
    <property type="term" value="C:plasma membrane"/>
    <property type="evidence" value="ECO:0007669"/>
    <property type="project" value="UniProtKB-SubCell"/>
</dbReference>
<evidence type="ECO:0000256" key="5">
    <source>
        <dbReference type="ARBA" id="ARBA00022989"/>
    </source>
</evidence>
<organism evidence="8 9">
    <name type="scientific">Candidatus Methylospira mobilis</name>
    <dbReference type="NCBI Taxonomy" id="1808979"/>
    <lineage>
        <taxon>Bacteria</taxon>
        <taxon>Pseudomonadati</taxon>
        <taxon>Pseudomonadota</taxon>
        <taxon>Gammaproteobacteria</taxon>
        <taxon>Methylococcales</taxon>
        <taxon>Methylococcaceae</taxon>
        <taxon>Candidatus Methylospira</taxon>
    </lineage>
</organism>
<dbReference type="PANTHER" id="PTHR23513:SF9">
    <property type="entry name" value="ENTEROBACTIN EXPORTER ENTS"/>
    <property type="match status" value="1"/>
</dbReference>
<evidence type="ECO:0000313" key="8">
    <source>
        <dbReference type="EMBL" id="QFY42365.1"/>
    </source>
</evidence>
<evidence type="ECO:0000256" key="7">
    <source>
        <dbReference type="SAM" id="Phobius"/>
    </source>
</evidence>
<feature type="transmembrane region" description="Helical" evidence="7">
    <location>
        <begin position="20"/>
        <end position="42"/>
    </location>
</feature>
<dbReference type="InParanoid" id="A0A5Q0BES0"/>
<feature type="transmembrane region" description="Helical" evidence="7">
    <location>
        <begin position="173"/>
        <end position="192"/>
    </location>
</feature>